<evidence type="ECO:0000256" key="5">
    <source>
        <dbReference type="ARBA" id="ARBA00023242"/>
    </source>
</evidence>
<keyword evidence="4" id="KW-0862">Zinc</keyword>
<dbReference type="InterPro" id="IPR012337">
    <property type="entry name" value="RNaseH-like_sf"/>
</dbReference>
<dbReference type="AlphaFoldDB" id="A0A0S7ESM7"/>
<feature type="transmembrane region" description="Helical" evidence="6">
    <location>
        <begin position="49"/>
        <end position="71"/>
    </location>
</feature>
<comment type="subcellular location">
    <subcellularLocation>
        <location evidence="1">Nucleus</location>
    </subcellularLocation>
</comment>
<evidence type="ECO:0000256" key="2">
    <source>
        <dbReference type="ARBA" id="ARBA00022723"/>
    </source>
</evidence>
<evidence type="ECO:0000256" key="6">
    <source>
        <dbReference type="SAM" id="Phobius"/>
    </source>
</evidence>
<sequence length="193" mass="21698">MRERAEASPPHLCCSHPQSIVKKALDQHPVLSGLQAKARQLVGYFRSSTTAMVCSFLLFQYIMLIVCLYSYCSDLIAYSSVSLKEKLTQVQLQLGMQATKLMQEVETRWNSTYLMRQRLVKLREPVGAALAGLQTDIPFFTASEFDIVVVCLSLLSPFYDATMELSAEEHVSASKVIPLLKMIEKALQEEVTK</sequence>
<evidence type="ECO:0000256" key="1">
    <source>
        <dbReference type="ARBA" id="ARBA00004123"/>
    </source>
</evidence>
<keyword evidence="5" id="KW-0539">Nucleus</keyword>
<evidence type="ECO:0000256" key="4">
    <source>
        <dbReference type="ARBA" id="ARBA00022833"/>
    </source>
</evidence>
<dbReference type="GO" id="GO:0008270">
    <property type="term" value="F:zinc ion binding"/>
    <property type="evidence" value="ECO:0007669"/>
    <property type="project" value="UniProtKB-KW"/>
</dbReference>
<keyword evidence="3" id="KW-0863">Zinc-finger</keyword>
<evidence type="ECO:0000313" key="7">
    <source>
        <dbReference type="EMBL" id="JAO05193.1"/>
    </source>
</evidence>
<dbReference type="GO" id="GO:0005634">
    <property type="term" value="C:nucleus"/>
    <property type="evidence" value="ECO:0007669"/>
    <property type="project" value="UniProtKB-SubCell"/>
</dbReference>
<keyword evidence="2" id="KW-0479">Metal-binding</keyword>
<dbReference type="SUPFAM" id="SSF53098">
    <property type="entry name" value="Ribonuclease H-like"/>
    <property type="match status" value="1"/>
</dbReference>
<keyword evidence="6" id="KW-1133">Transmembrane helix</keyword>
<proteinExistence type="predicted"/>
<name>A0A0S7ESM7_9TELE</name>
<evidence type="ECO:0000256" key="3">
    <source>
        <dbReference type="ARBA" id="ARBA00022771"/>
    </source>
</evidence>
<keyword evidence="6" id="KW-0812">Transmembrane</keyword>
<dbReference type="EMBL" id="GBYX01476484">
    <property type="protein sequence ID" value="JAO05193.1"/>
    <property type="molecule type" value="Transcribed_RNA"/>
</dbReference>
<dbReference type="PANTHER" id="PTHR46481:SF10">
    <property type="entry name" value="ZINC FINGER BED DOMAIN-CONTAINING PROTEIN 39"/>
    <property type="match status" value="1"/>
</dbReference>
<dbReference type="InterPro" id="IPR052035">
    <property type="entry name" value="ZnF_BED_domain_contain"/>
</dbReference>
<gene>
    <name evidence="7" type="primary">PPUP9221</name>
</gene>
<organism evidence="7">
    <name type="scientific">Poeciliopsis prolifica</name>
    <name type="common">blackstripe livebearer</name>
    <dbReference type="NCBI Taxonomy" id="188132"/>
    <lineage>
        <taxon>Eukaryota</taxon>
        <taxon>Metazoa</taxon>
        <taxon>Chordata</taxon>
        <taxon>Craniata</taxon>
        <taxon>Vertebrata</taxon>
        <taxon>Euteleostomi</taxon>
        <taxon>Actinopterygii</taxon>
        <taxon>Neopterygii</taxon>
        <taxon>Teleostei</taxon>
        <taxon>Neoteleostei</taxon>
        <taxon>Acanthomorphata</taxon>
        <taxon>Ovalentaria</taxon>
        <taxon>Atherinomorphae</taxon>
        <taxon>Cyprinodontiformes</taxon>
        <taxon>Poeciliidae</taxon>
        <taxon>Poeciliinae</taxon>
        <taxon>Poeciliopsis</taxon>
    </lineage>
</organism>
<reference evidence="7" key="1">
    <citation type="submission" date="2014-12" db="EMBL/GenBank/DDBJ databases">
        <title>Parallel Evolution in Life History Adaptation Evident in the Tissue-Specific Poeciliopsis prolifica transcriptome.</title>
        <authorList>
            <person name="Jue N.K."/>
            <person name="Foley R.J."/>
            <person name="Obergfell C."/>
            <person name="Reznick D.N."/>
            <person name="O'Neill R.J."/>
            <person name="O'Neill M.J."/>
        </authorList>
    </citation>
    <scope>NUCLEOTIDE SEQUENCE</scope>
</reference>
<accession>A0A0S7ESM7</accession>
<dbReference type="PANTHER" id="PTHR46481">
    <property type="entry name" value="ZINC FINGER BED DOMAIN-CONTAINING PROTEIN 4"/>
    <property type="match status" value="1"/>
</dbReference>
<protein>
    <submittedName>
        <fullName evidence="7">PPUP9221</fullName>
    </submittedName>
</protein>
<keyword evidence="6" id="KW-0472">Membrane</keyword>